<organism evidence="1 2">
    <name type="scientific">Caldicellulosiruptor bescii (strain ATCC BAA-1888 / DSM 6725 / KCTC 15123 / Z-1320)</name>
    <name type="common">Anaerocellum thermophilum</name>
    <dbReference type="NCBI Taxonomy" id="521460"/>
    <lineage>
        <taxon>Bacteria</taxon>
        <taxon>Bacillati</taxon>
        <taxon>Bacillota</taxon>
        <taxon>Bacillota incertae sedis</taxon>
        <taxon>Caldicellulosiruptorales</taxon>
        <taxon>Caldicellulosiruptoraceae</taxon>
        <taxon>Caldicellulosiruptor</taxon>
    </lineage>
</organism>
<reference evidence="2" key="1">
    <citation type="submission" date="2009-01" db="EMBL/GenBank/DDBJ databases">
        <title>Complete sequence of chromosome of Anaerocellum thermophilum DSM 6725.</title>
        <authorList>
            <person name="Lucas S."/>
            <person name="Copeland A."/>
            <person name="Lapidus A."/>
            <person name="Glavina del Rio T."/>
            <person name="Tice H."/>
            <person name="Bruce D."/>
            <person name="Goodwin L."/>
            <person name="Pitluck S."/>
            <person name="Sims D."/>
            <person name="Meincke L."/>
            <person name="Brettin T."/>
            <person name="Detter J.C."/>
            <person name="Han C."/>
            <person name="Larimer F."/>
            <person name="Land M."/>
            <person name="Hauser L."/>
            <person name="Kyrpides N."/>
            <person name="Ovchinnikova G."/>
            <person name="Kataeva I."/>
            <person name="Adams M.W.W."/>
        </authorList>
    </citation>
    <scope>NUCLEOTIDE SEQUENCE [LARGE SCALE GENOMIC DNA]</scope>
    <source>
        <strain evidence="2">ATCC BAA-1888 / DSM 6725 / Z-1320</strain>
    </source>
</reference>
<dbReference type="AlphaFoldDB" id="B9MKT8"/>
<dbReference type="HOGENOM" id="CLU_3230937_0_0_9"/>
<dbReference type="KEGG" id="ate:Athe_1858"/>
<evidence type="ECO:0000313" key="1">
    <source>
        <dbReference type="EMBL" id="ACM60946.1"/>
    </source>
</evidence>
<dbReference type="EMBL" id="CP001393">
    <property type="protein sequence ID" value="ACM60946.1"/>
    <property type="molecule type" value="Genomic_DNA"/>
</dbReference>
<protein>
    <submittedName>
        <fullName evidence="1">Uncharacterized protein</fullName>
    </submittedName>
</protein>
<gene>
    <name evidence="1" type="ordered locus">Athe_1858</name>
</gene>
<name>B9MKT8_CALBD</name>
<accession>B9MKT8</accession>
<dbReference type="Proteomes" id="UP000007723">
    <property type="component" value="Chromosome"/>
</dbReference>
<dbReference type="RefSeq" id="WP_015908241.1">
    <property type="nucleotide sequence ID" value="NC_012034.1"/>
</dbReference>
<dbReference type="GeneID" id="77275977"/>
<evidence type="ECO:0000313" key="2">
    <source>
        <dbReference type="Proteomes" id="UP000007723"/>
    </source>
</evidence>
<sequence length="43" mass="4945">MAVRIYVTMYGMYLSIGVTKCRTVFIQQIMKRQVCSLGRGNLD</sequence>
<proteinExistence type="predicted"/>